<dbReference type="Proteomes" id="UP000251558">
    <property type="component" value="Unassembled WGS sequence"/>
</dbReference>
<name>A0A330HTC6_9HYPH</name>
<dbReference type="EMBL" id="QMBP01000004">
    <property type="protein sequence ID" value="RAZ91020.1"/>
    <property type="molecule type" value="Genomic_DNA"/>
</dbReference>
<accession>A0A330HTC6</accession>
<feature type="region of interest" description="Disordered" evidence="1">
    <location>
        <begin position="62"/>
        <end position="124"/>
    </location>
</feature>
<dbReference type="AlphaFoldDB" id="A0A330HTC6"/>
<feature type="compositionally biased region" description="Polar residues" evidence="1">
    <location>
        <begin position="63"/>
        <end position="77"/>
    </location>
</feature>
<keyword evidence="3" id="KW-1185">Reference proteome</keyword>
<sequence length="124" mass="13124">MRKLSNRCQSLSADGKDKVLIKSRRARCWMRGEGYETMRNFPVLLVALGGLTAFVIPAAAESNRGSCAPSPTASDTIDLQAIPMMSATGPKSVKGVGDDECDGGKSVSDTRASPQDEELGDSDD</sequence>
<evidence type="ECO:0000313" key="3">
    <source>
        <dbReference type="Proteomes" id="UP000251558"/>
    </source>
</evidence>
<organism evidence="2 3">
    <name type="scientific">Mesorhizobium hawassense</name>
    <dbReference type="NCBI Taxonomy" id="1209954"/>
    <lineage>
        <taxon>Bacteria</taxon>
        <taxon>Pseudomonadati</taxon>
        <taxon>Pseudomonadota</taxon>
        <taxon>Alphaproteobacteria</taxon>
        <taxon>Hyphomicrobiales</taxon>
        <taxon>Phyllobacteriaceae</taxon>
        <taxon>Mesorhizobium</taxon>
    </lineage>
</organism>
<reference evidence="2 3" key="2">
    <citation type="submission" date="2018-07" db="EMBL/GenBank/DDBJ databases">
        <title>Diversity of Mesorhizobium strains in Brazil.</title>
        <authorList>
            <person name="Helene L.C.F."/>
            <person name="Dall'Agnol R."/>
            <person name="Delamuta J.R.M."/>
            <person name="Hungria M."/>
        </authorList>
    </citation>
    <scope>NUCLEOTIDE SEQUENCE [LARGE SCALE GENOMIC DNA]</scope>
    <source>
        <strain evidence="2 3">AC99b</strain>
    </source>
</reference>
<dbReference type="RefSeq" id="WP_112097651.1">
    <property type="nucleotide sequence ID" value="NZ_QMBP01000004.1"/>
</dbReference>
<proteinExistence type="predicted"/>
<comment type="caution">
    <text evidence="2">The sequence shown here is derived from an EMBL/GenBank/DDBJ whole genome shotgun (WGS) entry which is preliminary data.</text>
</comment>
<protein>
    <submittedName>
        <fullName evidence="2">Uncharacterized protein</fullName>
    </submittedName>
</protein>
<gene>
    <name evidence="2" type="ORF">DPM33_12145</name>
</gene>
<evidence type="ECO:0000313" key="2">
    <source>
        <dbReference type="EMBL" id="RAZ91020.1"/>
    </source>
</evidence>
<feature type="compositionally biased region" description="Acidic residues" evidence="1">
    <location>
        <begin position="115"/>
        <end position="124"/>
    </location>
</feature>
<dbReference type="OrthoDB" id="8085798at2"/>
<reference evidence="3" key="1">
    <citation type="submission" date="2018-06" db="EMBL/GenBank/DDBJ databases">
        <authorList>
            <person name="Helene L.C."/>
            <person name="Dall'Agnol R."/>
            <person name="Delamuta J.R."/>
            <person name="Hungria M."/>
        </authorList>
    </citation>
    <scope>NUCLEOTIDE SEQUENCE [LARGE SCALE GENOMIC DNA]</scope>
    <source>
        <strain evidence="3">AC99b</strain>
    </source>
</reference>
<evidence type="ECO:0000256" key="1">
    <source>
        <dbReference type="SAM" id="MobiDB-lite"/>
    </source>
</evidence>